<evidence type="ECO:0000313" key="2">
    <source>
        <dbReference type="Proteomes" id="UP000267821"/>
    </source>
</evidence>
<dbReference type="AlphaFoldDB" id="A0A3N4LC17"/>
<evidence type="ECO:0000313" key="1">
    <source>
        <dbReference type="EMBL" id="RPB19009.1"/>
    </source>
</evidence>
<dbReference type="InParanoid" id="A0A3N4LC17"/>
<accession>A0A3N4LC17</accession>
<keyword evidence="2" id="KW-1185">Reference proteome</keyword>
<proteinExistence type="predicted"/>
<organism evidence="1 2">
    <name type="scientific">Terfezia boudieri ATCC MYA-4762</name>
    <dbReference type="NCBI Taxonomy" id="1051890"/>
    <lineage>
        <taxon>Eukaryota</taxon>
        <taxon>Fungi</taxon>
        <taxon>Dikarya</taxon>
        <taxon>Ascomycota</taxon>
        <taxon>Pezizomycotina</taxon>
        <taxon>Pezizomycetes</taxon>
        <taxon>Pezizales</taxon>
        <taxon>Pezizaceae</taxon>
        <taxon>Terfezia</taxon>
    </lineage>
</organism>
<reference evidence="1 2" key="1">
    <citation type="journal article" date="2018" name="Nat. Ecol. Evol.">
        <title>Pezizomycetes genomes reveal the molecular basis of ectomycorrhizal truffle lifestyle.</title>
        <authorList>
            <person name="Murat C."/>
            <person name="Payen T."/>
            <person name="Noel B."/>
            <person name="Kuo A."/>
            <person name="Morin E."/>
            <person name="Chen J."/>
            <person name="Kohler A."/>
            <person name="Krizsan K."/>
            <person name="Balestrini R."/>
            <person name="Da Silva C."/>
            <person name="Montanini B."/>
            <person name="Hainaut M."/>
            <person name="Levati E."/>
            <person name="Barry K.W."/>
            <person name="Belfiori B."/>
            <person name="Cichocki N."/>
            <person name="Clum A."/>
            <person name="Dockter R.B."/>
            <person name="Fauchery L."/>
            <person name="Guy J."/>
            <person name="Iotti M."/>
            <person name="Le Tacon F."/>
            <person name="Lindquist E.A."/>
            <person name="Lipzen A."/>
            <person name="Malagnac F."/>
            <person name="Mello A."/>
            <person name="Molinier V."/>
            <person name="Miyauchi S."/>
            <person name="Poulain J."/>
            <person name="Riccioni C."/>
            <person name="Rubini A."/>
            <person name="Sitrit Y."/>
            <person name="Splivallo R."/>
            <person name="Traeger S."/>
            <person name="Wang M."/>
            <person name="Zifcakova L."/>
            <person name="Wipf D."/>
            <person name="Zambonelli A."/>
            <person name="Paolocci F."/>
            <person name="Nowrousian M."/>
            <person name="Ottonello S."/>
            <person name="Baldrian P."/>
            <person name="Spatafora J.W."/>
            <person name="Henrissat B."/>
            <person name="Nagy L.G."/>
            <person name="Aury J.M."/>
            <person name="Wincker P."/>
            <person name="Grigoriev I.V."/>
            <person name="Bonfante P."/>
            <person name="Martin F.M."/>
        </authorList>
    </citation>
    <scope>NUCLEOTIDE SEQUENCE [LARGE SCALE GENOMIC DNA]</scope>
    <source>
        <strain evidence="1 2">ATCC MYA-4762</strain>
    </source>
</reference>
<sequence length="61" mass="7104">MLIVEKELKGHFYAEEIIAIIYQRYFKGLKMQGNRDPDFLNKVNGVFICFVASTMHHSLKA</sequence>
<name>A0A3N4LC17_9PEZI</name>
<gene>
    <name evidence="1" type="ORF">L211DRAFT_795187</name>
</gene>
<protein>
    <submittedName>
        <fullName evidence="1">Uncharacterized protein</fullName>
    </submittedName>
</protein>
<dbReference type="Proteomes" id="UP000267821">
    <property type="component" value="Unassembled WGS sequence"/>
</dbReference>
<dbReference type="EMBL" id="ML121601">
    <property type="protein sequence ID" value="RPB19009.1"/>
    <property type="molecule type" value="Genomic_DNA"/>
</dbReference>
<dbReference type="OrthoDB" id="5354529at2759"/>